<organism evidence="8 9">
    <name type="scientific">Bifidobacterium mellis</name>
    <dbReference type="NCBI Taxonomy" id="1293823"/>
    <lineage>
        <taxon>Bacteria</taxon>
        <taxon>Bacillati</taxon>
        <taxon>Actinomycetota</taxon>
        <taxon>Actinomycetes</taxon>
        <taxon>Bifidobacteriales</taxon>
        <taxon>Bifidobacteriaceae</taxon>
        <taxon>Bifidobacterium</taxon>
    </lineage>
</organism>
<dbReference type="GO" id="GO:0005886">
    <property type="term" value="C:plasma membrane"/>
    <property type="evidence" value="ECO:0007669"/>
    <property type="project" value="UniProtKB-SubCell"/>
</dbReference>
<protein>
    <recommendedName>
        <fullName evidence="7">Major facilitator superfamily (MFS) profile domain-containing protein</fullName>
    </recommendedName>
</protein>
<dbReference type="PANTHER" id="PTHR42718">
    <property type="entry name" value="MAJOR FACILITATOR SUPERFAMILY MULTIDRUG TRANSPORTER MFSC"/>
    <property type="match status" value="1"/>
</dbReference>
<keyword evidence="2" id="KW-0813">Transport</keyword>
<dbReference type="PROSITE" id="PS50850">
    <property type="entry name" value="MFS"/>
    <property type="match status" value="1"/>
</dbReference>
<feature type="transmembrane region" description="Helical" evidence="6">
    <location>
        <begin position="331"/>
        <end position="348"/>
    </location>
</feature>
<accession>A0A0F4KWI0</accession>
<dbReference type="EMBL" id="JWMF01000007">
    <property type="protein sequence ID" value="KJY50755.1"/>
    <property type="molecule type" value="Genomic_DNA"/>
</dbReference>
<evidence type="ECO:0000313" key="8">
    <source>
        <dbReference type="EMBL" id="KJY50755.1"/>
    </source>
</evidence>
<evidence type="ECO:0000256" key="3">
    <source>
        <dbReference type="ARBA" id="ARBA00022692"/>
    </source>
</evidence>
<feature type="transmembrane region" description="Helical" evidence="6">
    <location>
        <begin position="354"/>
        <end position="376"/>
    </location>
</feature>
<evidence type="ECO:0000313" key="9">
    <source>
        <dbReference type="Proteomes" id="UP000033567"/>
    </source>
</evidence>
<evidence type="ECO:0000256" key="4">
    <source>
        <dbReference type="ARBA" id="ARBA00022989"/>
    </source>
</evidence>
<evidence type="ECO:0000256" key="2">
    <source>
        <dbReference type="ARBA" id="ARBA00022448"/>
    </source>
</evidence>
<dbReference type="Proteomes" id="UP000033567">
    <property type="component" value="Unassembled WGS sequence"/>
</dbReference>
<feature type="transmembrane region" description="Helical" evidence="6">
    <location>
        <begin position="142"/>
        <end position="164"/>
    </location>
</feature>
<keyword evidence="3 6" id="KW-0812">Transmembrane</keyword>
<feature type="transmembrane region" description="Helical" evidence="6">
    <location>
        <begin position="302"/>
        <end position="322"/>
    </location>
</feature>
<gene>
    <name evidence="8" type="ORF">JF70_14670</name>
</gene>
<dbReference type="InterPro" id="IPR020846">
    <property type="entry name" value="MFS_dom"/>
</dbReference>
<dbReference type="PANTHER" id="PTHR42718:SF9">
    <property type="entry name" value="MAJOR FACILITATOR SUPERFAMILY MULTIDRUG TRANSPORTER MFSC"/>
    <property type="match status" value="1"/>
</dbReference>
<evidence type="ECO:0000256" key="6">
    <source>
        <dbReference type="SAM" id="Phobius"/>
    </source>
</evidence>
<dbReference type="RefSeq" id="WP_045935841.1">
    <property type="nucleotide sequence ID" value="NZ_KQ033885.1"/>
</dbReference>
<comment type="subcellular location">
    <subcellularLocation>
        <location evidence="1">Cell membrane</location>
        <topology evidence="1">Multi-pass membrane protein</topology>
    </subcellularLocation>
</comment>
<feature type="domain" description="Major facilitator superfamily (MFS) profile" evidence="7">
    <location>
        <begin position="17"/>
        <end position="462"/>
    </location>
</feature>
<name>A0A0F4KWI0_9BIFI</name>
<feature type="transmembrane region" description="Helical" evidence="6">
    <location>
        <begin position="270"/>
        <end position="290"/>
    </location>
</feature>
<feature type="transmembrane region" description="Helical" evidence="6">
    <location>
        <begin position="397"/>
        <end position="414"/>
    </location>
</feature>
<feature type="transmembrane region" description="Helical" evidence="6">
    <location>
        <begin position="208"/>
        <end position="225"/>
    </location>
</feature>
<sequence>MNEKSTDELEESLILKAMPFMIFICFMQVFSDKMFGIVSPDIAGTFALSPAQVGWLTTIASLVFGVGGAIYSTLSDDVSPRKLFTVGTAMFGIGSILMVAFQFSFWLIIAARSVQVAGAAVIPGCFVVFVRKYLSADKQAKYLGFNTAMYQLSAALGAVFGGFVSKYLSWQMTMIVPVIVLIALPAVRKYLPDKAKETGKQPAERMNVVSIVIFSIAFALILMAINKNTIMWWGLALVSVVVYVICSKMVKNPIIDITLFKVPKLVSGSLVGAIVYGVQMSFFFVFPFLIKANYDVSSATVGMMYLPANICAFLSGMSSGFITNKIGSKKGFQLGCLIILLSQLMFGFCLGGNIIFMWIALALFGVGYTVIYPAYNSILPNSLPNDVVGRCMAVNNLLNRLINTAMIAVAGVLMSGSGLAKKIIPAMGHTDQSFIYSNVCFIFAVVIVIGMVSYYFVFKNVKEDKQQA</sequence>
<proteinExistence type="predicted"/>
<evidence type="ECO:0000256" key="5">
    <source>
        <dbReference type="ARBA" id="ARBA00023136"/>
    </source>
</evidence>
<feature type="transmembrane region" description="Helical" evidence="6">
    <location>
        <begin position="51"/>
        <end position="71"/>
    </location>
</feature>
<dbReference type="PRINTS" id="PR01036">
    <property type="entry name" value="TCRTETB"/>
</dbReference>
<keyword evidence="9" id="KW-1185">Reference proteome</keyword>
<evidence type="ECO:0000256" key="1">
    <source>
        <dbReference type="ARBA" id="ARBA00004651"/>
    </source>
</evidence>
<reference evidence="8 9" key="1">
    <citation type="submission" date="2014-12" db="EMBL/GenBank/DDBJ databases">
        <title>Comparative genomics of the lactic acid bacteria isolated from the honey bee gut.</title>
        <authorList>
            <person name="Ellegaard K.M."/>
            <person name="Tamarit D."/>
            <person name="Javelind E."/>
            <person name="Olofsson T."/>
            <person name="Andersson S.G."/>
            <person name="Vasquez A."/>
        </authorList>
    </citation>
    <scope>NUCLEOTIDE SEQUENCE [LARGE SCALE GENOMIC DNA]</scope>
    <source>
        <strain evidence="8 9">Bin7</strain>
    </source>
</reference>
<dbReference type="InterPro" id="IPR036259">
    <property type="entry name" value="MFS_trans_sf"/>
</dbReference>
<feature type="transmembrane region" description="Helical" evidence="6">
    <location>
        <begin position="170"/>
        <end position="187"/>
    </location>
</feature>
<dbReference type="Pfam" id="PF07690">
    <property type="entry name" value="MFS_1"/>
    <property type="match status" value="1"/>
</dbReference>
<feature type="transmembrane region" description="Helical" evidence="6">
    <location>
        <begin position="434"/>
        <end position="457"/>
    </location>
</feature>
<dbReference type="PATRIC" id="fig|1684.5.peg.1538"/>
<keyword evidence="5 6" id="KW-0472">Membrane</keyword>
<dbReference type="AlphaFoldDB" id="A0A0F4KWI0"/>
<comment type="caution">
    <text evidence="8">The sequence shown here is derived from an EMBL/GenBank/DDBJ whole genome shotgun (WGS) entry which is preliminary data.</text>
</comment>
<keyword evidence="4 6" id="KW-1133">Transmembrane helix</keyword>
<evidence type="ECO:0000259" key="7">
    <source>
        <dbReference type="PROSITE" id="PS50850"/>
    </source>
</evidence>
<dbReference type="Gene3D" id="1.20.1250.20">
    <property type="entry name" value="MFS general substrate transporter like domains"/>
    <property type="match status" value="2"/>
</dbReference>
<feature type="transmembrane region" description="Helical" evidence="6">
    <location>
        <begin position="83"/>
        <end position="103"/>
    </location>
</feature>
<dbReference type="GO" id="GO:0022857">
    <property type="term" value="F:transmembrane transporter activity"/>
    <property type="evidence" value="ECO:0007669"/>
    <property type="project" value="InterPro"/>
</dbReference>
<feature type="transmembrane region" description="Helical" evidence="6">
    <location>
        <begin position="231"/>
        <end position="250"/>
    </location>
</feature>
<feature type="transmembrane region" description="Helical" evidence="6">
    <location>
        <begin position="109"/>
        <end position="130"/>
    </location>
</feature>
<feature type="transmembrane region" description="Helical" evidence="6">
    <location>
        <begin position="12"/>
        <end position="31"/>
    </location>
</feature>
<dbReference type="InterPro" id="IPR011701">
    <property type="entry name" value="MFS"/>
</dbReference>
<dbReference type="SUPFAM" id="SSF103473">
    <property type="entry name" value="MFS general substrate transporter"/>
    <property type="match status" value="1"/>
</dbReference>